<sequence>MASRSMPQIRRQHRSLKHQQRRQLNDGANLPSPVAPPAVSSTEP</sequence>
<evidence type="ECO:0000256" key="1">
    <source>
        <dbReference type="SAM" id="MobiDB-lite"/>
    </source>
</evidence>
<reference evidence="2" key="1">
    <citation type="submission" date="2014-09" db="EMBL/GenBank/DDBJ databases">
        <authorList>
            <person name="Magalhaes I.L.F."/>
            <person name="Oliveira U."/>
            <person name="Santos F.R."/>
            <person name="Vidigal T.H.D.A."/>
            <person name="Brescovit A.D."/>
            <person name="Santos A.J."/>
        </authorList>
    </citation>
    <scope>NUCLEOTIDE SEQUENCE</scope>
    <source>
        <tissue evidence="2">Shoot tissue taken approximately 20 cm above the soil surface</tissue>
    </source>
</reference>
<dbReference type="AlphaFoldDB" id="A0A0A9GX07"/>
<feature type="region of interest" description="Disordered" evidence="1">
    <location>
        <begin position="1"/>
        <end position="44"/>
    </location>
</feature>
<protein>
    <submittedName>
        <fullName evidence="2">Uncharacterized protein</fullName>
    </submittedName>
</protein>
<feature type="compositionally biased region" description="Basic residues" evidence="1">
    <location>
        <begin position="10"/>
        <end position="21"/>
    </location>
</feature>
<accession>A0A0A9GX07</accession>
<dbReference type="EMBL" id="GBRH01172793">
    <property type="protein sequence ID" value="JAE25103.1"/>
    <property type="molecule type" value="Transcribed_RNA"/>
</dbReference>
<evidence type="ECO:0000313" key="2">
    <source>
        <dbReference type="EMBL" id="JAE25103.1"/>
    </source>
</evidence>
<organism evidence="2">
    <name type="scientific">Arundo donax</name>
    <name type="common">Giant reed</name>
    <name type="synonym">Donax arundinaceus</name>
    <dbReference type="NCBI Taxonomy" id="35708"/>
    <lineage>
        <taxon>Eukaryota</taxon>
        <taxon>Viridiplantae</taxon>
        <taxon>Streptophyta</taxon>
        <taxon>Embryophyta</taxon>
        <taxon>Tracheophyta</taxon>
        <taxon>Spermatophyta</taxon>
        <taxon>Magnoliopsida</taxon>
        <taxon>Liliopsida</taxon>
        <taxon>Poales</taxon>
        <taxon>Poaceae</taxon>
        <taxon>PACMAD clade</taxon>
        <taxon>Arundinoideae</taxon>
        <taxon>Arundineae</taxon>
        <taxon>Arundo</taxon>
    </lineage>
</organism>
<name>A0A0A9GX07_ARUDO</name>
<reference evidence="2" key="2">
    <citation type="journal article" date="2015" name="Data Brief">
        <title>Shoot transcriptome of the giant reed, Arundo donax.</title>
        <authorList>
            <person name="Barrero R.A."/>
            <person name="Guerrero F.D."/>
            <person name="Moolhuijzen P."/>
            <person name="Goolsby J.A."/>
            <person name="Tidwell J."/>
            <person name="Bellgard S.E."/>
            <person name="Bellgard M.I."/>
        </authorList>
    </citation>
    <scope>NUCLEOTIDE SEQUENCE</scope>
    <source>
        <tissue evidence="2">Shoot tissue taken approximately 20 cm above the soil surface</tissue>
    </source>
</reference>
<proteinExistence type="predicted"/>